<evidence type="ECO:0000313" key="4">
    <source>
        <dbReference type="EMBL" id="HIV08516.1"/>
    </source>
</evidence>
<organism evidence="4 5">
    <name type="scientific">Candidatus Spyradenecus faecavium</name>
    <dbReference type="NCBI Taxonomy" id="2840947"/>
    <lineage>
        <taxon>Bacteria</taxon>
        <taxon>Pseudomonadati</taxon>
        <taxon>Lentisphaerota</taxon>
        <taxon>Lentisphaeria</taxon>
        <taxon>Lentisphaerales</taxon>
        <taxon>Lentisphaeraceae</taxon>
        <taxon>Lentisphaeraceae incertae sedis</taxon>
        <taxon>Candidatus Spyradenecus</taxon>
    </lineage>
</organism>
<evidence type="ECO:0000313" key="5">
    <source>
        <dbReference type="Proteomes" id="UP000886845"/>
    </source>
</evidence>
<reference evidence="4" key="2">
    <citation type="journal article" date="2021" name="PeerJ">
        <title>Extensive microbial diversity within the chicken gut microbiome revealed by metagenomics and culture.</title>
        <authorList>
            <person name="Gilroy R."/>
            <person name="Ravi A."/>
            <person name="Getino M."/>
            <person name="Pursley I."/>
            <person name="Horton D.L."/>
            <person name="Alikhan N.F."/>
            <person name="Baker D."/>
            <person name="Gharbi K."/>
            <person name="Hall N."/>
            <person name="Watson M."/>
            <person name="Adriaenssens E.M."/>
            <person name="Foster-Nyarko E."/>
            <person name="Jarju S."/>
            <person name="Secka A."/>
            <person name="Antonio M."/>
            <person name="Oren A."/>
            <person name="Chaudhuri R.R."/>
            <person name="La Ragione R."/>
            <person name="Hildebrand F."/>
            <person name="Pallen M.J."/>
        </authorList>
    </citation>
    <scope>NUCLEOTIDE SEQUENCE</scope>
    <source>
        <strain evidence="4">35461</strain>
    </source>
</reference>
<dbReference type="CDD" id="cd22323">
    <property type="entry name" value="EcoRV-like"/>
    <property type="match status" value="1"/>
</dbReference>
<dbReference type="GO" id="GO:0004519">
    <property type="term" value="F:endonuclease activity"/>
    <property type="evidence" value="ECO:0007669"/>
    <property type="project" value="UniProtKB-KW"/>
</dbReference>
<gene>
    <name evidence="4" type="ORF">IAC79_00170</name>
</gene>
<dbReference type="InterPro" id="IPR015314">
    <property type="entry name" value="Restrct_endonuc_II_EcoRV"/>
</dbReference>
<dbReference type="EMBL" id="DVOR01000007">
    <property type="protein sequence ID" value="HIV08516.1"/>
    <property type="molecule type" value="Genomic_DNA"/>
</dbReference>
<accession>A0A9D1T222</accession>
<comment type="caution">
    <text evidence="4">The sequence shown here is derived from an EMBL/GenBank/DDBJ whole genome shotgun (WGS) entry which is preliminary data.</text>
</comment>
<dbReference type="InterPro" id="IPR011335">
    <property type="entry name" value="Restrct_endonuc-II-like"/>
</dbReference>
<keyword evidence="1" id="KW-0540">Nuclease</keyword>
<dbReference type="GO" id="GO:0003677">
    <property type="term" value="F:DNA binding"/>
    <property type="evidence" value="ECO:0007669"/>
    <property type="project" value="InterPro"/>
</dbReference>
<dbReference type="Proteomes" id="UP000886845">
    <property type="component" value="Unassembled WGS sequence"/>
</dbReference>
<evidence type="ECO:0000256" key="1">
    <source>
        <dbReference type="ARBA" id="ARBA00022722"/>
    </source>
</evidence>
<evidence type="ECO:0000256" key="3">
    <source>
        <dbReference type="ARBA" id="ARBA00022801"/>
    </source>
</evidence>
<dbReference type="Pfam" id="PF09233">
    <property type="entry name" value="Endonuc-EcoRV"/>
    <property type="match status" value="1"/>
</dbReference>
<keyword evidence="2 4" id="KW-0255">Endonuclease</keyword>
<dbReference type="InterPro" id="IPR037057">
    <property type="entry name" value="DNA_rep_MutH/T2_RE_sf"/>
</dbReference>
<reference evidence="4" key="1">
    <citation type="submission" date="2020-10" db="EMBL/GenBank/DDBJ databases">
        <authorList>
            <person name="Gilroy R."/>
        </authorList>
    </citation>
    <scope>NUCLEOTIDE SEQUENCE</scope>
    <source>
        <strain evidence="4">35461</strain>
    </source>
</reference>
<dbReference type="Gene3D" id="3.40.600.10">
    <property type="entry name" value="DNA mismatch repair MutH/Restriction endonuclease, type II"/>
    <property type="match status" value="1"/>
</dbReference>
<protein>
    <submittedName>
        <fullName evidence="4">Restriction endonuclease</fullName>
    </submittedName>
</protein>
<dbReference type="AlphaFoldDB" id="A0A9D1T222"/>
<proteinExistence type="predicted"/>
<evidence type="ECO:0000256" key="2">
    <source>
        <dbReference type="ARBA" id="ARBA00022759"/>
    </source>
</evidence>
<name>A0A9D1T222_9BACT</name>
<dbReference type="SUPFAM" id="SSF52980">
    <property type="entry name" value="Restriction endonuclease-like"/>
    <property type="match status" value="1"/>
</dbReference>
<dbReference type="GO" id="GO:0016787">
    <property type="term" value="F:hydrolase activity"/>
    <property type="evidence" value="ECO:0007669"/>
    <property type="project" value="UniProtKB-KW"/>
</dbReference>
<keyword evidence="3" id="KW-0378">Hydrolase</keyword>
<sequence>MTKEAFTQALRQTVDAACRAFVDARDGSWALKGVIDIHRRIHRLSPDTKLVSKLFELALAPSLAAFAKRCGMRFLAAPEQNTYPDVTFEAADGTRFAVDIKSSYRKSPTAINGMTLGAFTGYFRNRNSTKNILYPYGSYRAHLVVGLLYTIEPTEKSAPLEPVTVDALDTLPAVLRDVQGFVQEKWRIALDRPGSGNTKNIGSVTGIEALIAGDGPFAPYGEDVFDDYWMNYLTADMARRAELPAPYYRNLREYLAFRGLQRT</sequence>